<keyword evidence="3" id="KW-1185">Reference proteome</keyword>
<dbReference type="Proteomes" id="UP000596742">
    <property type="component" value="Unassembled WGS sequence"/>
</dbReference>
<reference evidence="2" key="1">
    <citation type="submission" date="2018-11" db="EMBL/GenBank/DDBJ databases">
        <authorList>
            <person name="Alioto T."/>
            <person name="Alioto T."/>
        </authorList>
    </citation>
    <scope>NUCLEOTIDE SEQUENCE</scope>
</reference>
<dbReference type="AlphaFoldDB" id="A0A8B6BRU2"/>
<evidence type="ECO:0000313" key="2">
    <source>
        <dbReference type="EMBL" id="VDH94126.1"/>
    </source>
</evidence>
<dbReference type="EMBL" id="UYJE01000552">
    <property type="protein sequence ID" value="VDH94126.1"/>
    <property type="molecule type" value="Genomic_DNA"/>
</dbReference>
<organism evidence="2 3">
    <name type="scientific">Mytilus galloprovincialis</name>
    <name type="common">Mediterranean mussel</name>
    <dbReference type="NCBI Taxonomy" id="29158"/>
    <lineage>
        <taxon>Eukaryota</taxon>
        <taxon>Metazoa</taxon>
        <taxon>Spiralia</taxon>
        <taxon>Lophotrochozoa</taxon>
        <taxon>Mollusca</taxon>
        <taxon>Bivalvia</taxon>
        <taxon>Autobranchia</taxon>
        <taxon>Pteriomorphia</taxon>
        <taxon>Mytilida</taxon>
        <taxon>Mytiloidea</taxon>
        <taxon>Mytilidae</taxon>
        <taxon>Mytilinae</taxon>
        <taxon>Mytilus</taxon>
    </lineage>
</organism>
<gene>
    <name evidence="2" type="ORF">MGAL_10B039843</name>
</gene>
<feature type="compositionally biased region" description="Basic residues" evidence="1">
    <location>
        <begin position="84"/>
        <end position="114"/>
    </location>
</feature>
<feature type="compositionally biased region" description="Polar residues" evidence="1">
    <location>
        <begin position="31"/>
        <end position="40"/>
    </location>
</feature>
<feature type="region of interest" description="Disordered" evidence="1">
    <location>
        <begin position="24"/>
        <end position="45"/>
    </location>
</feature>
<comment type="caution">
    <text evidence="2">The sequence shown here is derived from an EMBL/GenBank/DDBJ whole genome shotgun (WGS) entry which is preliminary data.</text>
</comment>
<sequence length="144" mass="16569">MAVSDLYIPNASKWIEFYKSGGQLKKRRKNQTGGSFTSPGKTDIIPIESIKTPNTQTQITDVPVKIISPAQATVDQAKTEIDRKNKKKNSIKKKRQYKSHNRVKRRRPVKVKRAGKRTYAIGKKKNKVVKKKVSKRKKDIFDKF</sequence>
<evidence type="ECO:0000256" key="1">
    <source>
        <dbReference type="SAM" id="MobiDB-lite"/>
    </source>
</evidence>
<dbReference type="OrthoDB" id="6176483at2759"/>
<feature type="region of interest" description="Disordered" evidence="1">
    <location>
        <begin position="77"/>
        <end position="114"/>
    </location>
</feature>
<accession>A0A8B6BRU2</accession>
<feature type="region of interest" description="Disordered" evidence="1">
    <location>
        <begin position="125"/>
        <end position="144"/>
    </location>
</feature>
<evidence type="ECO:0000313" key="3">
    <source>
        <dbReference type="Proteomes" id="UP000596742"/>
    </source>
</evidence>
<protein>
    <submittedName>
        <fullName evidence="2">Uncharacterized protein</fullName>
    </submittedName>
</protein>
<name>A0A8B6BRU2_MYTGA</name>
<proteinExistence type="predicted"/>
<feature type="compositionally biased region" description="Basic residues" evidence="1">
    <location>
        <begin position="125"/>
        <end position="138"/>
    </location>
</feature>